<gene>
    <name evidence="9 10" type="primary">bioA</name>
    <name evidence="10" type="ORF">JHL22_00280</name>
</gene>
<evidence type="ECO:0000256" key="6">
    <source>
        <dbReference type="ARBA" id="ARBA00022756"/>
    </source>
</evidence>
<dbReference type="InterPro" id="IPR015421">
    <property type="entry name" value="PyrdxlP-dep_Trfase_major"/>
</dbReference>
<dbReference type="CDD" id="cd00610">
    <property type="entry name" value="OAT_like"/>
    <property type="match status" value="1"/>
</dbReference>
<dbReference type="InterPro" id="IPR015422">
    <property type="entry name" value="PyrdxlP-dep_Trfase_small"/>
</dbReference>
<comment type="subcellular location">
    <subcellularLocation>
        <location evidence="9">Cytoplasm</location>
    </subcellularLocation>
</comment>
<dbReference type="PROSITE" id="PS00600">
    <property type="entry name" value="AA_TRANSFER_CLASS_3"/>
    <property type="match status" value="1"/>
</dbReference>
<feature type="binding site" evidence="9">
    <location>
        <position position="247"/>
    </location>
    <ligand>
        <name>pyridoxal 5'-phosphate</name>
        <dbReference type="ChEBI" id="CHEBI:597326"/>
    </ligand>
</feature>
<proteinExistence type="inferred from homology"/>
<feature type="binding site" evidence="9">
    <location>
        <position position="143"/>
    </location>
    <ligand>
        <name>substrate</name>
    </ligand>
</feature>
<dbReference type="GO" id="GO:0004015">
    <property type="term" value="F:adenosylmethionine-8-amino-7-oxononanoate transaminase activity"/>
    <property type="evidence" value="ECO:0007669"/>
    <property type="project" value="UniProtKB-EC"/>
</dbReference>
<dbReference type="EC" id="2.6.1.62" evidence="9"/>
<keyword evidence="9" id="KW-0963">Cytoplasm</keyword>
<comment type="similarity">
    <text evidence="9">Belongs to the class-III pyridoxal-phosphate-dependent aminotransferase family. BioA subfamily.</text>
</comment>
<dbReference type="InterPro" id="IPR015424">
    <property type="entry name" value="PyrdxlP-dep_Trfase"/>
</dbReference>
<dbReference type="HAMAP" id="MF_00834">
    <property type="entry name" value="BioA"/>
    <property type="match status" value="1"/>
</dbReference>
<keyword evidence="7 9" id="KW-0663">Pyridoxal phosphate</keyword>
<dbReference type="Gene3D" id="3.40.640.10">
    <property type="entry name" value="Type I PLP-dependent aspartate aminotransferase-like (Major domain)"/>
    <property type="match status" value="1"/>
</dbReference>
<evidence type="ECO:0000256" key="3">
    <source>
        <dbReference type="ARBA" id="ARBA00022576"/>
    </source>
</evidence>
<comment type="subunit">
    <text evidence="9">Homodimer.</text>
</comment>
<feature type="binding site" evidence="9">
    <location>
        <position position="50"/>
    </location>
    <ligand>
        <name>substrate</name>
    </ligand>
</feature>
<feature type="binding site" evidence="9">
    <location>
        <begin position="311"/>
        <end position="312"/>
    </location>
    <ligand>
        <name>pyridoxal 5'-phosphate</name>
        <dbReference type="ChEBI" id="CHEBI:597326"/>
    </ligand>
</feature>
<dbReference type="Proteomes" id="UP000635316">
    <property type="component" value="Unassembled WGS sequence"/>
</dbReference>
<keyword evidence="6 9" id="KW-0093">Biotin biosynthesis</keyword>
<evidence type="ECO:0000256" key="9">
    <source>
        <dbReference type="HAMAP-Rule" id="MF_00834"/>
    </source>
</evidence>
<dbReference type="InterPro" id="IPR049704">
    <property type="entry name" value="Aminotrans_3_PPA_site"/>
</dbReference>
<dbReference type="Pfam" id="PF00202">
    <property type="entry name" value="Aminotran_3"/>
    <property type="match status" value="1"/>
</dbReference>
<accession>A0ABS1E8J0</accession>
<comment type="caution">
    <text evidence="10">The sequence shown here is derived from an EMBL/GenBank/DDBJ whole genome shotgun (WGS) entry which is preliminary data.</text>
</comment>
<dbReference type="NCBIfam" id="NF004624">
    <property type="entry name" value="PRK05964.1"/>
    <property type="match status" value="1"/>
</dbReference>
<dbReference type="PIRSF" id="PIRSF000521">
    <property type="entry name" value="Transaminase_4ab_Lys_Orn"/>
    <property type="match status" value="1"/>
</dbReference>
<dbReference type="PANTHER" id="PTHR42684:SF3">
    <property type="entry name" value="ADENOSYLMETHIONINE-8-AMINO-7-OXONONANOATE AMINOTRANSFERASE"/>
    <property type="match status" value="1"/>
</dbReference>
<comment type="cofactor">
    <cofactor evidence="1 9">
        <name>pyridoxal 5'-phosphate</name>
        <dbReference type="ChEBI" id="CHEBI:597326"/>
    </cofactor>
</comment>
<evidence type="ECO:0000256" key="1">
    <source>
        <dbReference type="ARBA" id="ARBA00001933"/>
    </source>
</evidence>
<evidence type="ECO:0000256" key="2">
    <source>
        <dbReference type="ARBA" id="ARBA00005063"/>
    </source>
</evidence>
<keyword evidence="5 9" id="KW-0949">S-adenosyl-L-methionine</keyword>
<sequence>MSLSSRDKKRVWHPFTQEKTAGLPIAIKKGKGSYLYDEQDNTYLDLISSWWVNLYGHAHPEIAQSIYQQATTLEHVIFAGFTHEPAVQLCETLDPLLPASLSRFFFSDNGSTSVEVALKMAYQYWKNKDGKEKKLFICLEGGYHGDTVGAMSVGSECGYHDHFRELFFNVLSIPFPATWDNDKNVEEKESRSLAILQSHLEQNPGQIAALIIEPLVQGASGMRMCRPSFIKKVGELIHAHDSLLIFDEVMTGFGRTGSNFAMEQTGIVPDFVCLSKGITGGFLPLALTVTSPKIYEAFLSDEWKYAFSHGHSYTANPLACAAAVTATRLLQSEATQQAMHAINIAHQQGLATLKANGRHIMHTRIQGTIAAFDLATPAQGKRNTGSSLPRQFMREGLILRPIGNTIYLIPPYSTTPEELLKAYEKIERVLG</sequence>
<evidence type="ECO:0000256" key="4">
    <source>
        <dbReference type="ARBA" id="ARBA00022679"/>
    </source>
</evidence>
<dbReference type="InterPro" id="IPR005814">
    <property type="entry name" value="Aminotrans_3"/>
</dbReference>
<evidence type="ECO:0000256" key="5">
    <source>
        <dbReference type="ARBA" id="ARBA00022691"/>
    </source>
</evidence>
<name>A0ABS1E8J0_9BURK</name>
<dbReference type="Gene3D" id="3.90.1150.10">
    <property type="entry name" value="Aspartate Aminotransferase, domain 1"/>
    <property type="match status" value="1"/>
</dbReference>
<evidence type="ECO:0000256" key="7">
    <source>
        <dbReference type="ARBA" id="ARBA00022898"/>
    </source>
</evidence>
<comment type="pathway">
    <text evidence="2 9">Cofactor biosynthesis; biotin biosynthesis; 7,8-diaminononanoate from 8-amino-7-oxononanoate (SAM route): step 1/1.</text>
</comment>
<feature type="site" description="Participates in the substrate recognition with KAPA and in a stacking interaction with the adenine ring of SAM" evidence="9">
    <location>
        <position position="15"/>
    </location>
</feature>
<feature type="binding site" evidence="9">
    <location>
        <position position="310"/>
    </location>
    <ligand>
        <name>substrate</name>
    </ligand>
</feature>
<protein>
    <recommendedName>
        <fullName evidence="9">Adenosylmethionine-8-amino-7-oxononanoate aminotransferase</fullName>
        <ecNumber evidence="9">2.6.1.62</ecNumber>
    </recommendedName>
    <alternativeName>
        <fullName evidence="9">7,8-diamino-pelargonic acid aminotransferase</fullName>
        <shortName evidence="9">DAPA AT</shortName>
        <shortName evidence="9">DAPA aminotransferase</shortName>
    </alternativeName>
    <alternativeName>
        <fullName evidence="9">7,8-diaminononanoate synthase</fullName>
        <shortName evidence="9">DANS</shortName>
    </alternativeName>
    <alternativeName>
        <fullName evidence="9">Diaminopelargonic acid synthase</fullName>
    </alternativeName>
</protein>
<feature type="binding site" evidence="9">
    <location>
        <position position="400"/>
    </location>
    <ligand>
        <name>substrate</name>
    </ligand>
</feature>
<comment type="function">
    <text evidence="9">Catalyzes the transfer of the alpha-amino group from S-adenosyl-L-methionine (SAM) to 7-keto-8-aminopelargonic acid (KAPA) to form 7,8-diaminopelargonic acid (DAPA). It is the only aminotransferase known to utilize SAM as an amino donor.</text>
</comment>
<evidence type="ECO:0000313" key="11">
    <source>
        <dbReference type="Proteomes" id="UP000635316"/>
    </source>
</evidence>
<organism evidence="10 11">
    <name type="scientific">Advenella mandrilli</name>
    <dbReference type="NCBI Taxonomy" id="2800330"/>
    <lineage>
        <taxon>Bacteria</taxon>
        <taxon>Pseudomonadati</taxon>
        <taxon>Pseudomonadota</taxon>
        <taxon>Betaproteobacteria</taxon>
        <taxon>Burkholderiales</taxon>
        <taxon>Alcaligenaceae</taxon>
    </lineage>
</organism>
<dbReference type="RefSeq" id="WP_200232646.1">
    <property type="nucleotide sequence ID" value="NZ_JAENGP010000001.1"/>
</dbReference>
<evidence type="ECO:0000313" key="10">
    <source>
        <dbReference type="EMBL" id="MBK1779649.1"/>
    </source>
</evidence>
<feature type="binding site" evidence="9">
    <location>
        <begin position="110"/>
        <end position="111"/>
    </location>
    <ligand>
        <name>pyridoxal 5'-phosphate</name>
        <dbReference type="ChEBI" id="CHEBI:597326"/>
    </ligand>
</feature>
<dbReference type="InterPro" id="IPR005815">
    <property type="entry name" value="BioA"/>
</dbReference>
<keyword evidence="11" id="KW-1185">Reference proteome</keyword>
<evidence type="ECO:0000256" key="8">
    <source>
        <dbReference type="ARBA" id="ARBA00048449"/>
    </source>
</evidence>
<comment type="catalytic activity">
    <reaction evidence="8 9">
        <text>(8S)-8-amino-7-oxononanoate + S-adenosyl-L-methionine = S-adenosyl-4-methylsulfanyl-2-oxobutanoate + (7R,8S)-7,8-diammoniononanoate</text>
        <dbReference type="Rhea" id="RHEA:16861"/>
        <dbReference type="ChEBI" id="CHEBI:16490"/>
        <dbReference type="ChEBI" id="CHEBI:59789"/>
        <dbReference type="ChEBI" id="CHEBI:149468"/>
        <dbReference type="ChEBI" id="CHEBI:149469"/>
        <dbReference type="EC" id="2.6.1.62"/>
    </reaction>
</comment>
<reference evidence="10 11" key="1">
    <citation type="submission" date="2020-12" db="EMBL/GenBank/DDBJ databases">
        <authorList>
            <person name="Lu T."/>
            <person name="Wang Q."/>
            <person name="Han X."/>
        </authorList>
    </citation>
    <scope>NUCLEOTIDE SEQUENCE [LARGE SCALE GENOMIC DNA]</scope>
    <source>
        <strain evidence="10 11">WQ 585</strain>
    </source>
</reference>
<dbReference type="NCBIfam" id="TIGR00508">
    <property type="entry name" value="bioA"/>
    <property type="match status" value="1"/>
</dbReference>
<dbReference type="PANTHER" id="PTHR42684">
    <property type="entry name" value="ADENOSYLMETHIONINE-8-AMINO-7-OXONONANOATE AMINOTRANSFERASE"/>
    <property type="match status" value="1"/>
</dbReference>
<feature type="binding site" evidence="9">
    <location>
        <position position="276"/>
    </location>
    <ligand>
        <name>substrate</name>
    </ligand>
</feature>
<keyword evidence="3 9" id="KW-0032">Aminotransferase</keyword>
<keyword evidence="4 9" id="KW-0808">Transferase</keyword>
<dbReference type="SUPFAM" id="SSF53383">
    <property type="entry name" value="PLP-dependent transferases"/>
    <property type="match status" value="1"/>
</dbReference>
<dbReference type="EMBL" id="JAENGP010000001">
    <property type="protein sequence ID" value="MBK1779649.1"/>
    <property type="molecule type" value="Genomic_DNA"/>
</dbReference>
<feature type="modified residue" description="N6-(pyridoxal phosphate)lysine" evidence="9">
    <location>
        <position position="276"/>
    </location>
</feature>